<organism evidence="6 7">
    <name type="scientific">Alkalibacter rhizosphaerae</name>
    <dbReference type="NCBI Taxonomy" id="2815577"/>
    <lineage>
        <taxon>Bacteria</taxon>
        <taxon>Bacillati</taxon>
        <taxon>Bacillota</taxon>
        <taxon>Clostridia</taxon>
        <taxon>Eubacteriales</taxon>
        <taxon>Eubacteriaceae</taxon>
        <taxon>Alkalibacter</taxon>
    </lineage>
</organism>
<dbReference type="AlphaFoldDB" id="A0A975AI26"/>
<dbReference type="InterPro" id="IPR036291">
    <property type="entry name" value="NAD(P)-bd_dom_sf"/>
</dbReference>
<dbReference type="SMART" id="SM00829">
    <property type="entry name" value="PKS_ER"/>
    <property type="match status" value="1"/>
</dbReference>
<dbReference type="Pfam" id="PF08240">
    <property type="entry name" value="ADH_N"/>
    <property type="match status" value="1"/>
</dbReference>
<accession>A0A975AI26</accession>
<dbReference type="PANTHER" id="PTHR43401">
    <property type="entry name" value="L-THREONINE 3-DEHYDROGENASE"/>
    <property type="match status" value="1"/>
</dbReference>
<keyword evidence="7" id="KW-1185">Reference proteome</keyword>
<dbReference type="InterPro" id="IPR002328">
    <property type="entry name" value="ADH_Zn_CS"/>
</dbReference>
<dbReference type="Pfam" id="PF00107">
    <property type="entry name" value="ADH_zinc_N"/>
    <property type="match status" value="1"/>
</dbReference>
<evidence type="ECO:0000256" key="1">
    <source>
        <dbReference type="ARBA" id="ARBA00022723"/>
    </source>
</evidence>
<evidence type="ECO:0000256" key="4">
    <source>
        <dbReference type="RuleBase" id="RU361277"/>
    </source>
</evidence>
<dbReference type="InterPro" id="IPR011032">
    <property type="entry name" value="GroES-like_sf"/>
</dbReference>
<dbReference type="GO" id="GO:0016491">
    <property type="term" value="F:oxidoreductase activity"/>
    <property type="evidence" value="ECO:0007669"/>
    <property type="project" value="UniProtKB-KW"/>
</dbReference>
<comment type="cofactor">
    <cofactor evidence="4">
        <name>Zn(2+)</name>
        <dbReference type="ChEBI" id="CHEBI:29105"/>
    </cofactor>
</comment>
<reference evidence="6" key="1">
    <citation type="submission" date="2021-03" db="EMBL/GenBank/DDBJ databases">
        <title>Alkalibacter marinus sp. nov., isolated from tidal flat sediment.</title>
        <authorList>
            <person name="Namirimu T."/>
            <person name="Yang J.-A."/>
            <person name="Yang S.-H."/>
            <person name="Kim Y.-J."/>
            <person name="Kwon K.K."/>
        </authorList>
    </citation>
    <scope>NUCLEOTIDE SEQUENCE</scope>
    <source>
        <strain evidence="6">ES005</strain>
    </source>
</reference>
<dbReference type="KEGG" id="alka:J0B03_03980"/>
<dbReference type="SUPFAM" id="SSF50129">
    <property type="entry name" value="GroES-like"/>
    <property type="match status" value="1"/>
</dbReference>
<comment type="similarity">
    <text evidence="4">Belongs to the zinc-containing alcohol dehydrogenase family.</text>
</comment>
<dbReference type="InterPro" id="IPR020843">
    <property type="entry name" value="ER"/>
</dbReference>
<dbReference type="Gene3D" id="3.90.180.10">
    <property type="entry name" value="Medium-chain alcohol dehydrogenases, catalytic domain"/>
    <property type="match status" value="1"/>
</dbReference>
<keyword evidence="1 4" id="KW-0479">Metal-binding</keyword>
<dbReference type="PANTHER" id="PTHR43401:SF2">
    <property type="entry name" value="L-THREONINE 3-DEHYDROGENASE"/>
    <property type="match status" value="1"/>
</dbReference>
<dbReference type="GO" id="GO:0008270">
    <property type="term" value="F:zinc ion binding"/>
    <property type="evidence" value="ECO:0007669"/>
    <property type="project" value="InterPro"/>
</dbReference>
<dbReference type="Gene3D" id="3.40.50.720">
    <property type="entry name" value="NAD(P)-binding Rossmann-like Domain"/>
    <property type="match status" value="1"/>
</dbReference>
<keyword evidence="3" id="KW-0560">Oxidoreductase</keyword>
<evidence type="ECO:0000313" key="7">
    <source>
        <dbReference type="Proteomes" id="UP000663499"/>
    </source>
</evidence>
<evidence type="ECO:0000313" key="6">
    <source>
        <dbReference type="EMBL" id="QSX09229.1"/>
    </source>
</evidence>
<keyword evidence="2 4" id="KW-0862">Zinc</keyword>
<sequence length="347" mass="37842">MKALVLNGKQDVEYKEIPTPECPDDGFLMRVEAVGLCGSDVRNYTHGHSKLQYPAVLGHENAGIVVEVGEACKEYKVGDKLVLNPAIPCGKCYYCENDNRGLCENLKVVGTQVQGGFAQYMAVGSDIIERGQILRMPEDLEYDQVILAELLSSVIRAQEQLEVGLNDTVVIVGSGPIGCLHSQIAKLRGATTIVMADINQERVDAVRPFGGTHFVNSAEVDLVQYVKDLTGGIGADVVIVAAPSAKPHQEGLLMLKKEGRLSIFGGLSKEDPWSTMDGNLIHYNRLKIIGAYSYSPCDFKKGFDLLAGGQINMDMITHRLPLKDMEQGVQLIREGKAMKVVLLPQVE</sequence>
<evidence type="ECO:0000259" key="5">
    <source>
        <dbReference type="SMART" id="SM00829"/>
    </source>
</evidence>
<gene>
    <name evidence="6" type="ORF">J0B03_03980</name>
</gene>
<proteinExistence type="inferred from homology"/>
<name>A0A975AI26_9FIRM</name>
<evidence type="ECO:0000256" key="3">
    <source>
        <dbReference type="ARBA" id="ARBA00023002"/>
    </source>
</evidence>
<feature type="domain" description="Enoyl reductase (ER)" evidence="5">
    <location>
        <begin position="8"/>
        <end position="342"/>
    </location>
</feature>
<dbReference type="InterPro" id="IPR013154">
    <property type="entry name" value="ADH-like_N"/>
</dbReference>
<dbReference type="RefSeq" id="WP_207300568.1">
    <property type="nucleotide sequence ID" value="NZ_CP071444.1"/>
</dbReference>
<dbReference type="SUPFAM" id="SSF51735">
    <property type="entry name" value="NAD(P)-binding Rossmann-fold domains"/>
    <property type="match status" value="1"/>
</dbReference>
<dbReference type="InterPro" id="IPR013149">
    <property type="entry name" value="ADH-like_C"/>
</dbReference>
<dbReference type="PROSITE" id="PS00059">
    <property type="entry name" value="ADH_ZINC"/>
    <property type="match status" value="1"/>
</dbReference>
<protein>
    <submittedName>
        <fullName evidence="6">Alcohol dehydrogenase catalytic domain-containing protein</fullName>
    </submittedName>
</protein>
<dbReference type="Proteomes" id="UP000663499">
    <property type="component" value="Chromosome"/>
</dbReference>
<dbReference type="InterPro" id="IPR050129">
    <property type="entry name" value="Zn_alcohol_dh"/>
</dbReference>
<dbReference type="EMBL" id="CP071444">
    <property type="protein sequence ID" value="QSX09229.1"/>
    <property type="molecule type" value="Genomic_DNA"/>
</dbReference>
<evidence type="ECO:0000256" key="2">
    <source>
        <dbReference type="ARBA" id="ARBA00022833"/>
    </source>
</evidence>